<comment type="subcellular location">
    <subcellularLocation>
        <location evidence="8 9">Nucleus</location>
    </subcellularLocation>
</comment>
<evidence type="ECO:0000256" key="2">
    <source>
        <dbReference type="ARBA" id="ARBA00022771"/>
    </source>
</evidence>
<dbReference type="PANTHER" id="PTHR31992">
    <property type="entry name" value="DOF ZINC FINGER PROTEIN DOF1.4-RELATED"/>
    <property type="match status" value="1"/>
</dbReference>
<dbReference type="Proteomes" id="UP000233551">
    <property type="component" value="Unassembled WGS sequence"/>
</dbReference>
<comment type="caution">
    <text evidence="12">The sequence shown here is derived from an EMBL/GenBank/DDBJ whole genome shotgun (WGS) entry which is preliminary data.</text>
</comment>
<name>A0A218Y0F4_PUNGR</name>
<dbReference type="GeneID" id="116189610"/>
<evidence type="ECO:0000256" key="6">
    <source>
        <dbReference type="ARBA" id="ARBA00023163"/>
    </source>
</evidence>
<feature type="region of interest" description="Disordered" evidence="10">
    <location>
        <begin position="310"/>
        <end position="329"/>
    </location>
</feature>
<evidence type="ECO:0000256" key="5">
    <source>
        <dbReference type="ARBA" id="ARBA00023125"/>
    </source>
</evidence>
<reference evidence="13 15" key="3">
    <citation type="submission" date="2017-11" db="EMBL/GenBank/DDBJ databases">
        <title>De-novo sequencing of pomegranate (Punica granatum L.) genome.</title>
        <authorList>
            <person name="Akparov Z."/>
            <person name="Amiraslanov A."/>
            <person name="Hajiyeva S."/>
            <person name="Abbasov M."/>
            <person name="Kaur K."/>
            <person name="Hamwieh A."/>
            <person name="Solovyev V."/>
            <person name="Salamov A."/>
            <person name="Braich B."/>
            <person name="Kosarev P."/>
            <person name="Mahmoud A."/>
            <person name="Hajiyev E."/>
            <person name="Babayeva S."/>
            <person name="Izzatullayeva V."/>
            <person name="Mammadov A."/>
            <person name="Mammadov A."/>
            <person name="Sharifova S."/>
            <person name="Ojaghi J."/>
            <person name="Eynullazada K."/>
            <person name="Bayramov B."/>
            <person name="Abdulazimova A."/>
            <person name="Shahmuradov I."/>
        </authorList>
    </citation>
    <scope>NUCLEOTIDE SEQUENCE [LARGE SCALE GENOMIC DNA]</scope>
    <source>
        <strain evidence="13">AG2017</strain>
        <strain evidence="15">cv. AG2017</strain>
        <tissue evidence="13">Leaf</tissue>
    </source>
</reference>
<dbReference type="PROSITE" id="PS50884">
    <property type="entry name" value="ZF_DOF_2"/>
    <property type="match status" value="1"/>
</dbReference>
<keyword evidence="2 8" id="KW-0863">Zinc-finger</keyword>
<evidence type="ECO:0000256" key="3">
    <source>
        <dbReference type="ARBA" id="ARBA00022833"/>
    </source>
</evidence>
<feature type="compositionally biased region" description="Basic and acidic residues" evidence="10">
    <location>
        <begin position="316"/>
        <end position="326"/>
    </location>
</feature>
<evidence type="ECO:0000256" key="7">
    <source>
        <dbReference type="ARBA" id="ARBA00023242"/>
    </source>
</evidence>
<keyword evidence="6 9" id="KW-0804">Transcription</keyword>
<protein>
    <recommendedName>
        <fullName evidence="9">Dof zinc finger protein</fullName>
    </recommendedName>
</protein>
<dbReference type="PROSITE" id="PS01361">
    <property type="entry name" value="ZF_DOF_1"/>
    <property type="match status" value="1"/>
</dbReference>
<dbReference type="InterPro" id="IPR003851">
    <property type="entry name" value="Znf_Dof"/>
</dbReference>
<gene>
    <name evidence="12" type="ORF">CDL15_Pgr014648</name>
    <name evidence="13" type="ORF">CRG98_009217</name>
</gene>
<dbReference type="EMBL" id="MTKT01000548">
    <property type="protein sequence ID" value="OWM90346.1"/>
    <property type="molecule type" value="Genomic_DNA"/>
</dbReference>
<evidence type="ECO:0000256" key="4">
    <source>
        <dbReference type="ARBA" id="ARBA00023015"/>
    </source>
</evidence>
<evidence type="ECO:0000256" key="1">
    <source>
        <dbReference type="ARBA" id="ARBA00022723"/>
    </source>
</evidence>
<dbReference type="GO" id="GO:0008270">
    <property type="term" value="F:zinc ion binding"/>
    <property type="evidence" value="ECO:0007669"/>
    <property type="project" value="UniProtKB-KW"/>
</dbReference>
<keyword evidence="15" id="KW-1185">Reference proteome</keyword>
<organism evidence="12 14">
    <name type="scientific">Punica granatum</name>
    <name type="common">Pomegranate</name>
    <dbReference type="NCBI Taxonomy" id="22663"/>
    <lineage>
        <taxon>Eukaryota</taxon>
        <taxon>Viridiplantae</taxon>
        <taxon>Streptophyta</taxon>
        <taxon>Embryophyta</taxon>
        <taxon>Tracheophyta</taxon>
        <taxon>Spermatophyta</taxon>
        <taxon>Magnoliopsida</taxon>
        <taxon>eudicotyledons</taxon>
        <taxon>Gunneridae</taxon>
        <taxon>Pentapetalae</taxon>
        <taxon>rosids</taxon>
        <taxon>malvids</taxon>
        <taxon>Myrtales</taxon>
        <taxon>Lythraceae</taxon>
        <taxon>Punica</taxon>
    </lineage>
</organism>
<comment type="function">
    <text evidence="9">Transcription factor that binds specifically to a 5'-AA[AG]G-3' consensus core sequence.</text>
</comment>
<dbReference type="STRING" id="22663.A0A218Y0F4"/>
<proteinExistence type="predicted"/>
<dbReference type="EMBL" id="PGOL01000459">
    <property type="protein sequence ID" value="PKI70337.1"/>
    <property type="molecule type" value="Genomic_DNA"/>
</dbReference>
<evidence type="ECO:0000313" key="15">
    <source>
        <dbReference type="Proteomes" id="UP000233551"/>
    </source>
</evidence>
<accession>A0A218Y0F4</accession>
<sequence>MQDLQSIARERMFGPALERRLRPLSHHHQGALKCPRCDSMNTKFCYYNNYNLSQPRHFCKSCRRYWTKGGVLRNVPVGGGCRKNKRSKSKPSPPPASNNNISPAAAAAALAEAAQTAASSPPLQERKSSPYSSSESSSLTAAAASASATESVSGTAHPVASFPSDAAMLNFRDYESLVVPAADPANNPDHGTSFSALLGPGAETGAFTAVFGSFTGPVTAEAEAVPCGLELNSVLLGQHSHDTCQQPQWQNGEDQSRSIGGIFDQTVQVDFTAMGSGSCGGGFGPLDWQIKNQGEFDFTTTVNQAYWSQGQSQWTDRQDEGGHHSEPLPPVNFSQFLF</sequence>
<evidence type="ECO:0000256" key="8">
    <source>
        <dbReference type="PROSITE-ProRule" id="PRU00071"/>
    </source>
</evidence>
<feature type="region of interest" description="Disordered" evidence="10">
    <location>
        <begin position="77"/>
        <end position="135"/>
    </location>
</feature>
<evidence type="ECO:0000256" key="9">
    <source>
        <dbReference type="RuleBase" id="RU369094"/>
    </source>
</evidence>
<dbReference type="InterPro" id="IPR045174">
    <property type="entry name" value="Dof"/>
</dbReference>
<keyword evidence="3 9" id="KW-0862">Zinc</keyword>
<keyword evidence="1 9" id="KW-0479">Metal-binding</keyword>
<dbReference type="GO" id="GO:0003677">
    <property type="term" value="F:DNA binding"/>
    <property type="evidence" value="ECO:0007669"/>
    <property type="project" value="UniProtKB-UniRule"/>
</dbReference>
<dbReference type="OrthoDB" id="1927254at2759"/>
<dbReference type="GO" id="GO:0003700">
    <property type="term" value="F:DNA-binding transcription factor activity"/>
    <property type="evidence" value="ECO:0007669"/>
    <property type="project" value="UniProtKB-UniRule"/>
</dbReference>
<dbReference type="AlphaFoldDB" id="A0A218Y0F4"/>
<evidence type="ECO:0000259" key="11">
    <source>
        <dbReference type="PROSITE" id="PS50884"/>
    </source>
</evidence>
<keyword evidence="7 8" id="KW-0539">Nucleus</keyword>
<keyword evidence="4 9" id="KW-0805">Transcription regulation</keyword>
<dbReference type="Proteomes" id="UP000197138">
    <property type="component" value="Unassembled WGS sequence"/>
</dbReference>
<reference evidence="14" key="1">
    <citation type="journal article" date="2017" name="Plant J.">
        <title>The pomegranate (Punica granatum L.) genome and the genomics of punicalagin biosynthesis.</title>
        <authorList>
            <person name="Qin G."/>
            <person name="Xu C."/>
            <person name="Ming R."/>
            <person name="Tang H."/>
            <person name="Guyot R."/>
            <person name="Kramer E.M."/>
            <person name="Hu Y."/>
            <person name="Yi X."/>
            <person name="Qi Y."/>
            <person name="Xu X."/>
            <person name="Gao Z."/>
            <person name="Pan H."/>
            <person name="Jian J."/>
            <person name="Tian Y."/>
            <person name="Yue Z."/>
            <person name="Xu Y."/>
        </authorList>
    </citation>
    <scope>NUCLEOTIDE SEQUENCE [LARGE SCALE GENOMIC DNA]</scope>
    <source>
        <strain evidence="14">cv. Dabenzi</strain>
    </source>
</reference>
<feature type="compositionally biased region" description="Low complexity" evidence="10">
    <location>
        <begin position="97"/>
        <end position="122"/>
    </location>
</feature>
<evidence type="ECO:0000313" key="14">
    <source>
        <dbReference type="Proteomes" id="UP000197138"/>
    </source>
</evidence>
<keyword evidence="5 8" id="KW-0238">DNA-binding</keyword>
<evidence type="ECO:0000313" key="13">
    <source>
        <dbReference type="EMBL" id="PKI70337.1"/>
    </source>
</evidence>
<feature type="domain" description="Dof-type" evidence="11">
    <location>
        <begin position="32"/>
        <end position="86"/>
    </location>
</feature>
<dbReference type="PANTHER" id="PTHR31992:SF205">
    <property type="entry name" value="DOF ZINC FINGER PROTEIN"/>
    <property type="match status" value="1"/>
</dbReference>
<dbReference type="GO" id="GO:0005634">
    <property type="term" value="C:nucleus"/>
    <property type="evidence" value="ECO:0007669"/>
    <property type="project" value="UniProtKB-SubCell"/>
</dbReference>
<evidence type="ECO:0000313" key="12">
    <source>
        <dbReference type="EMBL" id="OWM90346.1"/>
    </source>
</evidence>
<evidence type="ECO:0000256" key="10">
    <source>
        <dbReference type="SAM" id="MobiDB-lite"/>
    </source>
</evidence>
<dbReference type="Pfam" id="PF02701">
    <property type="entry name" value="Zn_ribbon_Dof"/>
    <property type="match status" value="1"/>
</dbReference>
<reference evidence="12" key="2">
    <citation type="submission" date="2017-06" db="EMBL/GenBank/DDBJ databases">
        <title>The pomegranate genome and the genomics of punicalagin biosynthesis.</title>
        <authorList>
            <person name="Xu C."/>
        </authorList>
    </citation>
    <scope>NUCLEOTIDE SEQUENCE [LARGE SCALE GENOMIC DNA]</scope>
    <source>
        <tissue evidence="12">Fresh leaf</tissue>
    </source>
</reference>